<sequence length="440" mass="51205">MEIVIQICFIIGLSVRFWLFKTNFPAWLSSRVEISTPLTSWKRMMEGVFLTRENISPYSGDLFHETPLMLKFSNVMLGIFGQSDYLVFLAIDAITGVLLMKIAKLFARYLLQKQSNDVDTYSKDAAPILLKAENLKKLQVFIVAVHFLNPYSIGVCLARSTGIIHNFLILLAFYWTAKANMILSTFCLAMATYECFYPVVLCVPAALYFYQYDCYQKKNTDSNTTSSSPYFIKTFILFVFWLSLLFSISFMLQDSLQFFNSIYGFIFTVPDLTPNIGVFWYFFTEMFEHFRVFFLFVFQINAIVYTVPLAIRFKEQPLFLMYILTFLTGVFKSYPSYSDVALFLCLLPLWKHLFPYLRNSFIVTCMFITSTIFSPLLWHLWLYAGSANANFYFAITLVFTTAEIFLVTDLLYANLRWEFDLNHGLNYKLENGKECQAVLE</sequence>
<dbReference type="STRING" id="37653.A0A0L8I3R3"/>
<reference evidence="10" key="1">
    <citation type="submission" date="2015-07" db="EMBL/GenBank/DDBJ databases">
        <title>MeaNS - Measles Nucleotide Surveillance Program.</title>
        <authorList>
            <person name="Tran T."/>
            <person name="Druce J."/>
        </authorList>
    </citation>
    <scope>NUCLEOTIDE SEQUENCE</scope>
    <source>
        <strain evidence="10">UCB-OBI-ISO-001</strain>
        <tissue evidence="10">Gonad</tissue>
    </source>
</reference>
<name>A0A0L8I3R3_OCTBM</name>
<evidence type="ECO:0000256" key="8">
    <source>
        <dbReference type="ARBA" id="ARBA00023136"/>
    </source>
</evidence>
<dbReference type="AlphaFoldDB" id="A0A0L8I3R3"/>
<organism evidence="10">
    <name type="scientific">Octopus bimaculoides</name>
    <name type="common">California two-spotted octopus</name>
    <dbReference type="NCBI Taxonomy" id="37653"/>
    <lineage>
        <taxon>Eukaryota</taxon>
        <taxon>Metazoa</taxon>
        <taxon>Spiralia</taxon>
        <taxon>Lophotrochozoa</taxon>
        <taxon>Mollusca</taxon>
        <taxon>Cephalopoda</taxon>
        <taxon>Coleoidea</taxon>
        <taxon>Octopodiformes</taxon>
        <taxon>Octopoda</taxon>
        <taxon>Incirrata</taxon>
        <taxon>Octopodidae</taxon>
        <taxon>Octopus</taxon>
    </lineage>
</organism>
<feature type="transmembrane region" description="Helical" evidence="9">
    <location>
        <begin position="290"/>
        <end position="313"/>
    </location>
</feature>
<comment type="similarity">
    <text evidence="3">Belongs to the PIGU family.</text>
</comment>
<evidence type="ECO:0008006" key="11">
    <source>
        <dbReference type="Google" id="ProtNLM"/>
    </source>
</evidence>
<comment type="pathway">
    <text evidence="2">Glycolipid biosynthesis; glycosylphosphatidylinositol-anchor biosynthesis.</text>
</comment>
<feature type="transmembrane region" description="Helical" evidence="9">
    <location>
        <begin position="181"/>
        <end position="210"/>
    </location>
</feature>
<dbReference type="KEGG" id="obi:106884285"/>
<feature type="transmembrane region" description="Helical" evidence="9">
    <location>
        <begin position="156"/>
        <end position="175"/>
    </location>
</feature>
<feature type="transmembrane region" description="Helical" evidence="9">
    <location>
        <begin position="85"/>
        <end position="103"/>
    </location>
</feature>
<dbReference type="PANTHER" id="PTHR13121">
    <property type="entry name" value="GPI TRANSAMIDASE COMPONENT PIG-U"/>
    <property type="match status" value="1"/>
</dbReference>
<feature type="transmembrane region" description="Helical" evidence="9">
    <location>
        <begin position="230"/>
        <end position="250"/>
    </location>
</feature>
<feature type="transmembrane region" description="Helical" evidence="9">
    <location>
        <begin position="361"/>
        <end position="384"/>
    </location>
</feature>
<evidence type="ECO:0000256" key="3">
    <source>
        <dbReference type="ARBA" id="ARBA00010026"/>
    </source>
</evidence>
<evidence type="ECO:0000313" key="10">
    <source>
        <dbReference type="EMBL" id="KOF96133.1"/>
    </source>
</evidence>
<keyword evidence="7 9" id="KW-1133">Transmembrane helix</keyword>
<dbReference type="GO" id="GO:0016255">
    <property type="term" value="P:attachment of GPI anchor to protein"/>
    <property type="evidence" value="ECO:0007669"/>
    <property type="project" value="InterPro"/>
</dbReference>
<gene>
    <name evidence="10" type="ORF">OCBIM_22036244mg</name>
</gene>
<dbReference type="PANTHER" id="PTHR13121:SF0">
    <property type="entry name" value="PHOSPHATIDYLINOSITOL GLYCAN ANCHOR BIOSYNTHESIS CLASS U PROTEIN"/>
    <property type="match status" value="1"/>
</dbReference>
<dbReference type="GO" id="GO:0006506">
    <property type="term" value="P:GPI anchor biosynthetic process"/>
    <property type="evidence" value="ECO:0007669"/>
    <property type="project" value="UniProtKB-UniPathway"/>
</dbReference>
<dbReference type="UniPathway" id="UPA00196"/>
<dbReference type="OrthoDB" id="549017at2759"/>
<proteinExistence type="inferred from homology"/>
<keyword evidence="5 9" id="KW-0812">Transmembrane</keyword>
<keyword evidence="6" id="KW-0256">Endoplasmic reticulum</keyword>
<dbReference type="InterPro" id="IPR009600">
    <property type="entry name" value="PIG-U"/>
</dbReference>
<accession>A0A0L8I3R3</accession>
<evidence type="ECO:0000256" key="5">
    <source>
        <dbReference type="ARBA" id="ARBA00022692"/>
    </source>
</evidence>
<keyword evidence="8 9" id="KW-0472">Membrane</keyword>
<feature type="transmembrane region" description="Helical" evidence="9">
    <location>
        <begin position="390"/>
        <end position="412"/>
    </location>
</feature>
<dbReference type="GO" id="GO:0042765">
    <property type="term" value="C:GPI-anchor transamidase complex"/>
    <property type="evidence" value="ECO:0007669"/>
    <property type="project" value="InterPro"/>
</dbReference>
<protein>
    <recommendedName>
        <fullName evidence="11">Phosphatidylinositol glycan anchor biosynthesis class U protein</fullName>
    </recommendedName>
</protein>
<dbReference type="Pfam" id="PF06728">
    <property type="entry name" value="PIG-U"/>
    <property type="match status" value="1"/>
</dbReference>
<evidence type="ECO:0000256" key="1">
    <source>
        <dbReference type="ARBA" id="ARBA00004477"/>
    </source>
</evidence>
<evidence type="ECO:0000256" key="9">
    <source>
        <dbReference type="SAM" id="Phobius"/>
    </source>
</evidence>
<evidence type="ECO:0000256" key="4">
    <source>
        <dbReference type="ARBA" id="ARBA00022502"/>
    </source>
</evidence>
<dbReference type="EMBL" id="KQ416627">
    <property type="protein sequence ID" value="KOF96133.1"/>
    <property type="molecule type" value="Genomic_DNA"/>
</dbReference>
<evidence type="ECO:0000256" key="6">
    <source>
        <dbReference type="ARBA" id="ARBA00022824"/>
    </source>
</evidence>
<evidence type="ECO:0000256" key="2">
    <source>
        <dbReference type="ARBA" id="ARBA00004687"/>
    </source>
</evidence>
<keyword evidence="4" id="KW-0337">GPI-anchor biosynthesis</keyword>
<dbReference type="OMA" id="ALWHLWI"/>
<feature type="transmembrane region" description="Helical" evidence="9">
    <location>
        <begin position="262"/>
        <end position="283"/>
    </location>
</feature>
<comment type="subcellular location">
    <subcellularLocation>
        <location evidence="1">Endoplasmic reticulum membrane</location>
        <topology evidence="1">Multi-pass membrane protein</topology>
    </subcellularLocation>
</comment>
<evidence type="ECO:0000256" key="7">
    <source>
        <dbReference type="ARBA" id="ARBA00022989"/>
    </source>
</evidence>